<evidence type="ECO:0000313" key="3">
    <source>
        <dbReference type="Proteomes" id="UP000594638"/>
    </source>
</evidence>
<dbReference type="AlphaFoldDB" id="A0A8S0SHU2"/>
<dbReference type="Gramene" id="OE9A096647T1">
    <property type="protein sequence ID" value="OE9A096647C1"/>
    <property type="gene ID" value="OE9A096647"/>
</dbReference>
<dbReference type="Proteomes" id="UP000594638">
    <property type="component" value="Unassembled WGS sequence"/>
</dbReference>
<keyword evidence="3" id="KW-1185">Reference proteome</keyword>
<dbReference type="PROSITE" id="PS51257">
    <property type="entry name" value="PROKAR_LIPOPROTEIN"/>
    <property type="match status" value="1"/>
</dbReference>
<reference evidence="2 3" key="1">
    <citation type="submission" date="2019-12" db="EMBL/GenBank/DDBJ databases">
        <authorList>
            <person name="Alioto T."/>
            <person name="Alioto T."/>
            <person name="Gomez Garrido J."/>
        </authorList>
    </citation>
    <scope>NUCLEOTIDE SEQUENCE [LARGE SCALE GENOMIC DNA]</scope>
</reference>
<evidence type="ECO:0000313" key="2">
    <source>
        <dbReference type="EMBL" id="CAA2991827.1"/>
    </source>
</evidence>
<accession>A0A8S0SHU2</accession>
<sequence length="74" mass="8022">MAMEERETRRETKGKSATATVVGGGGSCGWWFMHGNGTGDAIWCLRWLAVVRCFEVVGWGVGDVGVVVMVMLMV</sequence>
<feature type="compositionally biased region" description="Basic and acidic residues" evidence="1">
    <location>
        <begin position="1"/>
        <end position="14"/>
    </location>
</feature>
<feature type="region of interest" description="Disordered" evidence="1">
    <location>
        <begin position="1"/>
        <end position="20"/>
    </location>
</feature>
<organism evidence="2 3">
    <name type="scientific">Olea europaea subsp. europaea</name>
    <dbReference type="NCBI Taxonomy" id="158383"/>
    <lineage>
        <taxon>Eukaryota</taxon>
        <taxon>Viridiplantae</taxon>
        <taxon>Streptophyta</taxon>
        <taxon>Embryophyta</taxon>
        <taxon>Tracheophyta</taxon>
        <taxon>Spermatophyta</taxon>
        <taxon>Magnoliopsida</taxon>
        <taxon>eudicotyledons</taxon>
        <taxon>Gunneridae</taxon>
        <taxon>Pentapetalae</taxon>
        <taxon>asterids</taxon>
        <taxon>lamiids</taxon>
        <taxon>Lamiales</taxon>
        <taxon>Oleaceae</taxon>
        <taxon>Oleeae</taxon>
        <taxon>Olea</taxon>
    </lineage>
</organism>
<protein>
    <submittedName>
        <fullName evidence="2">Uncharacterized protein</fullName>
    </submittedName>
</protein>
<proteinExistence type="predicted"/>
<comment type="caution">
    <text evidence="2">The sequence shown here is derived from an EMBL/GenBank/DDBJ whole genome shotgun (WGS) entry which is preliminary data.</text>
</comment>
<name>A0A8S0SHU2_OLEEU</name>
<gene>
    <name evidence="2" type="ORF">OLEA9_A096647</name>
</gene>
<dbReference type="EMBL" id="CACTIH010005428">
    <property type="protein sequence ID" value="CAA2991827.1"/>
    <property type="molecule type" value="Genomic_DNA"/>
</dbReference>
<evidence type="ECO:0000256" key="1">
    <source>
        <dbReference type="SAM" id="MobiDB-lite"/>
    </source>
</evidence>